<dbReference type="Ensembl" id="ENSKMAT00000000753.1">
    <property type="protein sequence ID" value="ENSKMAP00000000723.1"/>
    <property type="gene ID" value="ENSKMAG00000000594.1"/>
</dbReference>
<organism evidence="1 2">
    <name type="scientific">Kryptolebias marmoratus</name>
    <name type="common">Mangrove killifish</name>
    <name type="synonym">Rivulus marmoratus</name>
    <dbReference type="NCBI Taxonomy" id="37003"/>
    <lineage>
        <taxon>Eukaryota</taxon>
        <taxon>Metazoa</taxon>
        <taxon>Chordata</taxon>
        <taxon>Craniata</taxon>
        <taxon>Vertebrata</taxon>
        <taxon>Euteleostomi</taxon>
        <taxon>Actinopterygii</taxon>
        <taxon>Neopterygii</taxon>
        <taxon>Teleostei</taxon>
        <taxon>Neoteleostei</taxon>
        <taxon>Acanthomorphata</taxon>
        <taxon>Ovalentaria</taxon>
        <taxon>Atherinomorphae</taxon>
        <taxon>Cyprinodontiformes</taxon>
        <taxon>Rivulidae</taxon>
        <taxon>Kryptolebias</taxon>
    </lineage>
</organism>
<name>A0A3Q2ZB83_KRYMA</name>
<accession>A0A3Q2ZB83</accession>
<evidence type="ECO:0000313" key="1">
    <source>
        <dbReference type="Ensembl" id="ENSKMAP00000000723.1"/>
    </source>
</evidence>
<dbReference type="Proteomes" id="UP000264800">
    <property type="component" value="Unplaced"/>
</dbReference>
<proteinExistence type="predicted"/>
<keyword evidence="2" id="KW-1185">Reference proteome</keyword>
<reference evidence="1" key="1">
    <citation type="submission" date="2025-08" db="UniProtKB">
        <authorList>
            <consortium name="Ensembl"/>
        </authorList>
    </citation>
    <scope>IDENTIFICATION</scope>
</reference>
<sequence length="72" mass="8145">MEGAMEHTAIQHYLLACQDFFVCLSQCISRLKTGLHSCCLVTLNPDPPTQLNPTAESKLGHYISDYFRMKLN</sequence>
<evidence type="ECO:0000313" key="2">
    <source>
        <dbReference type="Proteomes" id="UP000264800"/>
    </source>
</evidence>
<dbReference type="AlphaFoldDB" id="A0A3Q2ZB83"/>
<protein>
    <submittedName>
        <fullName evidence="1">Uncharacterized protein</fullName>
    </submittedName>
</protein>
<reference evidence="1" key="2">
    <citation type="submission" date="2025-09" db="UniProtKB">
        <authorList>
            <consortium name="Ensembl"/>
        </authorList>
    </citation>
    <scope>IDENTIFICATION</scope>
</reference>